<keyword evidence="3" id="KW-1185">Reference proteome</keyword>
<feature type="region of interest" description="Disordered" evidence="1">
    <location>
        <begin position="61"/>
        <end position="106"/>
    </location>
</feature>
<dbReference type="AlphaFoldDB" id="A0AAE0A733"/>
<evidence type="ECO:0000313" key="2">
    <source>
        <dbReference type="EMBL" id="KAK3205027.1"/>
    </source>
</evidence>
<sequence>MDDQLVQQGTTHILTIVPFEPSYLPPYACCTSGNQAFESVPATHNLAPTVAVPIWIGDNPNSFIDEQKETTNVNDSDSTDDDYSPEDDSDVNGQGLRAESGARWSKHTDSECLFQILLY</sequence>
<evidence type="ECO:0000256" key="1">
    <source>
        <dbReference type="SAM" id="MobiDB-lite"/>
    </source>
</evidence>
<organism evidence="2 3">
    <name type="scientific">Dipteronia sinensis</name>
    <dbReference type="NCBI Taxonomy" id="43782"/>
    <lineage>
        <taxon>Eukaryota</taxon>
        <taxon>Viridiplantae</taxon>
        <taxon>Streptophyta</taxon>
        <taxon>Embryophyta</taxon>
        <taxon>Tracheophyta</taxon>
        <taxon>Spermatophyta</taxon>
        <taxon>Magnoliopsida</taxon>
        <taxon>eudicotyledons</taxon>
        <taxon>Gunneridae</taxon>
        <taxon>Pentapetalae</taxon>
        <taxon>rosids</taxon>
        <taxon>malvids</taxon>
        <taxon>Sapindales</taxon>
        <taxon>Sapindaceae</taxon>
        <taxon>Hippocastanoideae</taxon>
        <taxon>Acereae</taxon>
        <taxon>Dipteronia</taxon>
    </lineage>
</organism>
<feature type="compositionally biased region" description="Acidic residues" evidence="1">
    <location>
        <begin position="77"/>
        <end position="90"/>
    </location>
</feature>
<accession>A0AAE0A733</accession>
<dbReference type="Proteomes" id="UP001281410">
    <property type="component" value="Unassembled WGS sequence"/>
</dbReference>
<protein>
    <submittedName>
        <fullName evidence="2">Uncharacterized protein</fullName>
    </submittedName>
</protein>
<gene>
    <name evidence="2" type="ORF">Dsin_019073</name>
</gene>
<reference evidence="2" key="1">
    <citation type="journal article" date="2023" name="Plant J.">
        <title>Genome sequences and population genomics provide insights into the demographic history, inbreeding, and mutation load of two 'living fossil' tree species of Dipteronia.</title>
        <authorList>
            <person name="Feng Y."/>
            <person name="Comes H.P."/>
            <person name="Chen J."/>
            <person name="Zhu S."/>
            <person name="Lu R."/>
            <person name="Zhang X."/>
            <person name="Li P."/>
            <person name="Qiu J."/>
            <person name="Olsen K.M."/>
            <person name="Qiu Y."/>
        </authorList>
    </citation>
    <scope>NUCLEOTIDE SEQUENCE</scope>
    <source>
        <strain evidence="2">NBL</strain>
    </source>
</reference>
<feature type="compositionally biased region" description="Polar residues" evidence="1">
    <location>
        <begin position="61"/>
        <end position="74"/>
    </location>
</feature>
<name>A0AAE0A733_9ROSI</name>
<proteinExistence type="predicted"/>
<dbReference type="EMBL" id="JANJYJ010000006">
    <property type="protein sequence ID" value="KAK3205027.1"/>
    <property type="molecule type" value="Genomic_DNA"/>
</dbReference>
<comment type="caution">
    <text evidence="2">The sequence shown here is derived from an EMBL/GenBank/DDBJ whole genome shotgun (WGS) entry which is preliminary data.</text>
</comment>
<evidence type="ECO:0000313" key="3">
    <source>
        <dbReference type="Proteomes" id="UP001281410"/>
    </source>
</evidence>